<keyword evidence="5 7" id="KW-1133">Transmembrane helix</keyword>
<evidence type="ECO:0000256" key="5">
    <source>
        <dbReference type="ARBA" id="ARBA00022989"/>
    </source>
</evidence>
<sequence>MYGNKNAAAADSLEKRYLALKIKKIIFDILKYFTLILMSLIFILPILTIVLGSFKDHTEFYTMSKLALPKSFANISNFKTAFIDGGMLNGFKNTVIILAFSLTGSILFGAMVGYVVSRFDFWGKKLILGLFFAAMLIPMVTTQVATYQIVTHLHLVDTIWSAIVLYLGADVMSIYIMMQFVDCLPVSIDESAMLDGASYFTIFFRCILPNLKPAIATIAIIRGVAIYNDFYIPFLYMPDSNLGTMSTSLFRFKGPYGSSWEVICAGVILVMVPTLIAFLALQKYIYNGFTSGSVKG</sequence>
<dbReference type="PANTHER" id="PTHR43744">
    <property type="entry name" value="ABC TRANSPORTER PERMEASE PROTEIN MG189-RELATED-RELATED"/>
    <property type="match status" value="1"/>
</dbReference>
<organism evidence="9 10">
    <name type="scientific">[Clostridium] cellulosi</name>
    <dbReference type="NCBI Taxonomy" id="29343"/>
    <lineage>
        <taxon>Bacteria</taxon>
        <taxon>Bacillati</taxon>
        <taxon>Bacillota</taxon>
        <taxon>Clostridia</taxon>
        <taxon>Eubacteriales</taxon>
        <taxon>Oscillospiraceae</taxon>
        <taxon>Oscillospiraceae incertae sedis</taxon>
    </lineage>
</organism>
<evidence type="ECO:0000256" key="4">
    <source>
        <dbReference type="ARBA" id="ARBA00022692"/>
    </source>
</evidence>
<dbReference type="OrthoDB" id="9794684at2"/>
<dbReference type="GO" id="GO:0005886">
    <property type="term" value="C:plasma membrane"/>
    <property type="evidence" value="ECO:0007669"/>
    <property type="project" value="UniProtKB-SubCell"/>
</dbReference>
<dbReference type="Proteomes" id="UP000032431">
    <property type="component" value="Chromosome I"/>
</dbReference>
<dbReference type="Pfam" id="PF00528">
    <property type="entry name" value="BPD_transp_1"/>
    <property type="match status" value="1"/>
</dbReference>
<evidence type="ECO:0000256" key="6">
    <source>
        <dbReference type="ARBA" id="ARBA00023136"/>
    </source>
</evidence>
<dbReference type="AlphaFoldDB" id="A0A078KMV4"/>
<name>A0A078KMV4_9FIRM</name>
<keyword evidence="2 7" id="KW-0813">Transport</keyword>
<accession>A0A078KMV4</accession>
<gene>
    <name evidence="9" type="ORF">CCDG5_2019</name>
</gene>
<dbReference type="CDD" id="cd06261">
    <property type="entry name" value="TM_PBP2"/>
    <property type="match status" value="1"/>
</dbReference>
<feature type="transmembrane region" description="Helical" evidence="7">
    <location>
        <begin position="257"/>
        <end position="281"/>
    </location>
</feature>
<evidence type="ECO:0000256" key="2">
    <source>
        <dbReference type="ARBA" id="ARBA00022448"/>
    </source>
</evidence>
<evidence type="ECO:0000313" key="10">
    <source>
        <dbReference type="Proteomes" id="UP000032431"/>
    </source>
</evidence>
<feature type="transmembrane region" description="Helical" evidence="7">
    <location>
        <begin position="95"/>
        <end position="116"/>
    </location>
</feature>
<reference evidence="10" key="1">
    <citation type="submission" date="2014-07" db="EMBL/GenBank/DDBJ databases">
        <authorList>
            <person name="Wibberg D."/>
        </authorList>
    </citation>
    <scope>NUCLEOTIDE SEQUENCE [LARGE SCALE GENOMIC DNA]</scope>
    <source>
        <strain evidence="10">DG5</strain>
    </source>
</reference>
<dbReference type="GO" id="GO:0055085">
    <property type="term" value="P:transmembrane transport"/>
    <property type="evidence" value="ECO:0007669"/>
    <property type="project" value="InterPro"/>
</dbReference>
<protein>
    <submittedName>
        <fullName evidence="9">Binding-protein-dependent transport system inner membrane protein</fullName>
    </submittedName>
</protein>
<dbReference type="KEGG" id="ccel:CCDG5_2019"/>
<keyword evidence="3" id="KW-1003">Cell membrane</keyword>
<evidence type="ECO:0000256" key="7">
    <source>
        <dbReference type="RuleBase" id="RU363032"/>
    </source>
</evidence>
<dbReference type="SUPFAM" id="SSF161098">
    <property type="entry name" value="MetI-like"/>
    <property type="match status" value="1"/>
</dbReference>
<dbReference type="PANTHER" id="PTHR43744:SF3">
    <property type="entry name" value="LACTOSE TRANSPORT SYSTEM PERMEASE PROTEIN LACG"/>
    <property type="match status" value="1"/>
</dbReference>
<feature type="transmembrane region" description="Helical" evidence="7">
    <location>
        <begin position="128"/>
        <end position="147"/>
    </location>
</feature>
<feature type="transmembrane region" description="Helical" evidence="7">
    <location>
        <begin position="159"/>
        <end position="178"/>
    </location>
</feature>
<dbReference type="Gene3D" id="1.10.3720.10">
    <property type="entry name" value="MetI-like"/>
    <property type="match status" value="1"/>
</dbReference>
<keyword evidence="4 7" id="KW-0812">Transmembrane</keyword>
<comment type="subcellular location">
    <subcellularLocation>
        <location evidence="1 7">Cell membrane</location>
        <topology evidence="1 7">Multi-pass membrane protein</topology>
    </subcellularLocation>
</comment>
<dbReference type="EMBL" id="LM995447">
    <property type="protein sequence ID" value="CDZ25111.1"/>
    <property type="molecule type" value="Genomic_DNA"/>
</dbReference>
<keyword evidence="6 7" id="KW-0472">Membrane</keyword>
<dbReference type="PATRIC" id="fig|29343.3.peg.2143"/>
<dbReference type="InterPro" id="IPR035906">
    <property type="entry name" value="MetI-like_sf"/>
</dbReference>
<keyword evidence="10" id="KW-1185">Reference proteome</keyword>
<dbReference type="InterPro" id="IPR000515">
    <property type="entry name" value="MetI-like"/>
</dbReference>
<evidence type="ECO:0000256" key="1">
    <source>
        <dbReference type="ARBA" id="ARBA00004651"/>
    </source>
</evidence>
<dbReference type="HOGENOM" id="CLU_016047_1_2_9"/>
<evidence type="ECO:0000259" key="8">
    <source>
        <dbReference type="PROSITE" id="PS50928"/>
    </source>
</evidence>
<comment type="similarity">
    <text evidence="7">Belongs to the binding-protein-dependent transport system permease family.</text>
</comment>
<evidence type="ECO:0000256" key="3">
    <source>
        <dbReference type="ARBA" id="ARBA00022475"/>
    </source>
</evidence>
<feature type="domain" description="ABC transmembrane type-1" evidence="8">
    <location>
        <begin position="91"/>
        <end position="281"/>
    </location>
</feature>
<dbReference type="PROSITE" id="PS50928">
    <property type="entry name" value="ABC_TM1"/>
    <property type="match status" value="1"/>
</dbReference>
<dbReference type="STRING" id="29343.CCDG5_2019"/>
<proteinExistence type="inferred from homology"/>
<evidence type="ECO:0000313" key="9">
    <source>
        <dbReference type="EMBL" id="CDZ25111.1"/>
    </source>
</evidence>
<feature type="transmembrane region" description="Helical" evidence="7">
    <location>
        <begin position="32"/>
        <end position="54"/>
    </location>
</feature>